<feature type="region of interest" description="Disordered" evidence="1">
    <location>
        <begin position="87"/>
        <end position="116"/>
    </location>
</feature>
<dbReference type="Proteomes" id="UP001070352">
    <property type="component" value="Unassembled WGS sequence"/>
</dbReference>
<dbReference type="Pfam" id="PF05135">
    <property type="entry name" value="Phage_connect_1"/>
    <property type="match status" value="1"/>
</dbReference>
<evidence type="ECO:0000313" key="3">
    <source>
        <dbReference type="Proteomes" id="UP001070352"/>
    </source>
</evidence>
<dbReference type="NCBIfam" id="TIGR01560">
    <property type="entry name" value="put_DNA_pack"/>
    <property type="match status" value="1"/>
</dbReference>
<dbReference type="InterPro" id="IPR021146">
    <property type="entry name" value="Phage_gp6-like_head-tail"/>
</dbReference>
<dbReference type="InterPro" id="IPR006450">
    <property type="entry name" value="Phage_HK97_gp6-like"/>
</dbReference>
<dbReference type="CDD" id="cd08054">
    <property type="entry name" value="gp6"/>
    <property type="match status" value="1"/>
</dbReference>
<sequence>MDLLSAVKHYLKVEHDADDYLLSQYITAAKSYIVNAIGRYTEGHAQFEVVLQMLVAHWYENRGMYESGTTGSSIPFTVDHLLTQLRYTSEGVQDHEEENQRTPAQTDLSKEGVNTG</sequence>
<proteinExistence type="predicted"/>
<accession>A0A9Q4HFC1</accession>
<organism evidence="2 3">
    <name type="scientific">Bacillus spizizenii</name>
    <name type="common">Bacillus subtilis subsp. spizizenii</name>
    <dbReference type="NCBI Taxonomy" id="96241"/>
    <lineage>
        <taxon>Bacteria</taxon>
        <taxon>Bacillati</taxon>
        <taxon>Bacillota</taxon>
        <taxon>Bacilli</taxon>
        <taxon>Bacillales</taxon>
        <taxon>Bacillaceae</taxon>
        <taxon>Bacillus</taxon>
    </lineage>
</organism>
<comment type="caution">
    <text evidence="2">The sequence shown here is derived from an EMBL/GenBank/DDBJ whole genome shotgun (WGS) entry which is preliminary data.</text>
</comment>
<dbReference type="Gene3D" id="1.10.3230.30">
    <property type="entry name" value="Phage gp6-like head-tail connector protein"/>
    <property type="match status" value="1"/>
</dbReference>
<protein>
    <submittedName>
        <fullName evidence="2">Head-tail connector protein</fullName>
    </submittedName>
</protein>
<reference evidence="2" key="1">
    <citation type="submission" date="2022-02" db="EMBL/GenBank/DDBJ databases">
        <title>Crop Bioprotection Bacillus Genome Sequencing.</title>
        <authorList>
            <person name="Dunlap C."/>
        </authorList>
    </citation>
    <scope>NUCLEOTIDE SEQUENCE</scope>
    <source>
        <strain evidence="2">M18B4</strain>
    </source>
</reference>
<evidence type="ECO:0000256" key="1">
    <source>
        <dbReference type="SAM" id="MobiDB-lite"/>
    </source>
</evidence>
<dbReference type="EMBL" id="JALANJ010000036">
    <property type="protein sequence ID" value="MCY8122537.1"/>
    <property type="molecule type" value="Genomic_DNA"/>
</dbReference>
<name>A0A9Q4HFC1_BACSC</name>
<dbReference type="AlphaFoldDB" id="A0A9Q4HFC1"/>
<feature type="compositionally biased region" description="Polar residues" evidence="1">
    <location>
        <begin position="101"/>
        <end position="116"/>
    </location>
</feature>
<evidence type="ECO:0000313" key="2">
    <source>
        <dbReference type="EMBL" id="MCY8122537.1"/>
    </source>
</evidence>
<gene>
    <name evidence="2" type="ORF">MOC45_18440</name>
</gene>